<dbReference type="Gramene" id="TKV97117">
    <property type="protein sequence ID" value="TKV97117"/>
    <property type="gene ID" value="SEVIR_9G474400v2"/>
</dbReference>
<protein>
    <submittedName>
        <fullName evidence="1">Uncharacterized protein</fullName>
    </submittedName>
</protein>
<dbReference type="Proteomes" id="UP000298652">
    <property type="component" value="Chromosome 9"/>
</dbReference>
<gene>
    <name evidence="1" type="ORF">SEVIR_9G474400v2</name>
</gene>
<reference evidence="1" key="1">
    <citation type="submission" date="2019-03" db="EMBL/GenBank/DDBJ databases">
        <title>WGS assembly of Setaria viridis.</title>
        <authorList>
            <person name="Huang P."/>
            <person name="Jenkins J."/>
            <person name="Grimwood J."/>
            <person name="Barry K."/>
            <person name="Healey A."/>
            <person name="Mamidi S."/>
            <person name="Sreedasyam A."/>
            <person name="Shu S."/>
            <person name="Feldman M."/>
            <person name="Wu J."/>
            <person name="Yu Y."/>
            <person name="Chen C."/>
            <person name="Johnson J."/>
            <person name="Rokhsar D."/>
            <person name="Baxter I."/>
            <person name="Schmutz J."/>
            <person name="Brutnell T."/>
            <person name="Kellogg E."/>
        </authorList>
    </citation>
    <scope>NUCLEOTIDE SEQUENCE [LARGE SCALE GENOMIC DNA]</scope>
</reference>
<proteinExistence type="predicted"/>
<evidence type="ECO:0000313" key="2">
    <source>
        <dbReference type="Proteomes" id="UP000298652"/>
    </source>
</evidence>
<organism evidence="1 2">
    <name type="scientific">Setaria viridis</name>
    <name type="common">Green bristlegrass</name>
    <name type="synonym">Setaria italica subsp. viridis</name>
    <dbReference type="NCBI Taxonomy" id="4556"/>
    <lineage>
        <taxon>Eukaryota</taxon>
        <taxon>Viridiplantae</taxon>
        <taxon>Streptophyta</taxon>
        <taxon>Embryophyta</taxon>
        <taxon>Tracheophyta</taxon>
        <taxon>Spermatophyta</taxon>
        <taxon>Magnoliopsida</taxon>
        <taxon>Liliopsida</taxon>
        <taxon>Poales</taxon>
        <taxon>Poaceae</taxon>
        <taxon>PACMAD clade</taxon>
        <taxon>Panicoideae</taxon>
        <taxon>Panicodae</taxon>
        <taxon>Paniceae</taxon>
        <taxon>Cenchrinae</taxon>
        <taxon>Setaria</taxon>
    </lineage>
</organism>
<evidence type="ECO:0000313" key="1">
    <source>
        <dbReference type="EMBL" id="TKV97117.1"/>
    </source>
</evidence>
<sequence>MTRHFWVWCDCYLPRVKYAHMVGLSAVYWVLWRVRNSVCFDKKQVKSPFEIVCLASSFITYWAGLQKQEAKMNLEKGAEAMKEVALHFHL</sequence>
<keyword evidence="2" id="KW-1185">Reference proteome</keyword>
<dbReference type="EMBL" id="CM016560">
    <property type="protein sequence ID" value="TKV97117.1"/>
    <property type="molecule type" value="Genomic_DNA"/>
</dbReference>
<name>A0A4U6T5T8_SETVI</name>
<accession>A0A4U6T5T8</accession>
<dbReference type="AlphaFoldDB" id="A0A4U6T5T8"/>
<dbReference type="OMA" id="NAIWCTR"/>